<proteinExistence type="predicted"/>
<dbReference type="Pfam" id="PF13349">
    <property type="entry name" value="DUF4097"/>
    <property type="match status" value="1"/>
</dbReference>
<dbReference type="RefSeq" id="WP_191247343.1">
    <property type="nucleotide sequence ID" value="NZ_BNAU01000006.1"/>
</dbReference>
<protein>
    <recommendedName>
        <fullName evidence="1">DUF4097 domain-containing protein</fullName>
    </recommendedName>
</protein>
<dbReference type="Proteomes" id="UP000605897">
    <property type="component" value="Unassembled WGS sequence"/>
</dbReference>
<evidence type="ECO:0000259" key="1">
    <source>
        <dbReference type="Pfam" id="PF13349"/>
    </source>
</evidence>
<evidence type="ECO:0000313" key="2">
    <source>
        <dbReference type="EMBL" id="GHF12694.1"/>
    </source>
</evidence>
<comment type="caution">
    <text evidence="2">The sequence shown here is derived from an EMBL/GenBank/DDBJ whole genome shotgun (WGS) entry which is preliminary data.</text>
</comment>
<name>A0ABQ3JA90_9PSEU</name>
<evidence type="ECO:0000313" key="3">
    <source>
        <dbReference type="Proteomes" id="UP000605897"/>
    </source>
</evidence>
<reference evidence="3" key="1">
    <citation type="journal article" date="2019" name="Int. J. Syst. Evol. Microbiol.">
        <title>The Global Catalogue of Microorganisms (GCM) 10K type strain sequencing project: providing services to taxonomists for standard genome sequencing and annotation.</title>
        <authorList>
            <consortium name="The Broad Institute Genomics Platform"/>
            <consortium name="The Broad Institute Genome Sequencing Center for Infectious Disease"/>
            <person name="Wu L."/>
            <person name="Ma J."/>
        </authorList>
    </citation>
    <scope>NUCLEOTIDE SEQUENCE [LARGE SCALE GENOMIC DNA]</scope>
    <source>
        <strain evidence="3">CGMCC 4.7677</strain>
    </source>
</reference>
<dbReference type="Gene3D" id="2.160.20.120">
    <property type="match status" value="1"/>
</dbReference>
<dbReference type="InterPro" id="IPR025164">
    <property type="entry name" value="Toastrack_DUF4097"/>
</dbReference>
<sequence length="220" mass="22374">MQNFDTPAPIAAVVDIPAGSLRFVAADRTDTTVEVRPADASKRRDVKVAEQTTVAYADGVLRIAAPAGNQILGSSGFIEVTVHLPAGSGVEAKAASAEVRGVGQLGAVTIEGAHGQIELDEAASVRVTTQAGDVTVGRLTGSARITTGKGDIRIAEAERGEVVLRAEAGDVSIAAAAGVSATLDAGTDYGRIHNALRNTGNHGLTIYATTAYGDISARSL</sequence>
<organism evidence="2 3">
    <name type="scientific">Amycolatopsis deserti</name>
    <dbReference type="NCBI Taxonomy" id="185696"/>
    <lineage>
        <taxon>Bacteria</taxon>
        <taxon>Bacillati</taxon>
        <taxon>Actinomycetota</taxon>
        <taxon>Actinomycetes</taxon>
        <taxon>Pseudonocardiales</taxon>
        <taxon>Pseudonocardiaceae</taxon>
        <taxon>Amycolatopsis</taxon>
    </lineage>
</organism>
<keyword evidence="3" id="KW-1185">Reference proteome</keyword>
<dbReference type="EMBL" id="BNAU01000006">
    <property type="protein sequence ID" value="GHF12694.1"/>
    <property type="molecule type" value="Genomic_DNA"/>
</dbReference>
<accession>A0ABQ3JA90</accession>
<gene>
    <name evidence="2" type="ORF">GCM10017786_53360</name>
</gene>
<feature type="domain" description="DUF4097" evidence="1">
    <location>
        <begin position="94"/>
        <end position="198"/>
    </location>
</feature>